<proteinExistence type="predicted"/>
<dbReference type="AlphaFoldDB" id="A0A1Y2LCQ3"/>
<feature type="chain" id="PRO_5012417981" description="Solute-binding protein family 3/N-terminal domain-containing protein" evidence="1">
    <location>
        <begin position="23"/>
        <end position="115"/>
    </location>
</feature>
<gene>
    <name evidence="2" type="ORF">TALK_12260</name>
</gene>
<comment type="caution">
    <text evidence="2">The sequence shown here is derived from an EMBL/GenBank/DDBJ whole genome shotgun (WGS) entry which is preliminary data.</text>
</comment>
<keyword evidence="3" id="KW-1185">Reference proteome</keyword>
<evidence type="ECO:0000313" key="3">
    <source>
        <dbReference type="Proteomes" id="UP000193396"/>
    </source>
</evidence>
<protein>
    <recommendedName>
        <fullName evidence="4">Solute-binding protein family 3/N-terminal domain-containing protein</fullName>
    </recommendedName>
</protein>
<evidence type="ECO:0000256" key="1">
    <source>
        <dbReference type="SAM" id="SignalP"/>
    </source>
</evidence>
<feature type="signal peptide" evidence="1">
    <location>
        <begin position="1"/>
        <end position="22"/>
    </location>
</feature>
<dbReference type="Proteomes" id="UP000193396">
    <property type="component" value="Unassembled WGS sequence"/>
</dbReference>
<dbReference type="RefSeq" id="WP_085619269.1">
    <property type="nucleotide sequence ID" value="NZ_JBLXHE010000007.1"/>
</dbReference>
<accession>A0A1Y2LCQ3</accession>
<reference evidence="2 3" key="1">
    <citation type="submission" date="2014-03" db="EMBL/GenBank/DDBJ databases">
        <title>The draft genome sequence of Thalassospira alkalitolerans JCM 18968.</title>
        <authorList>
            <person name="Lai Q."/>
            <person name="Shao Z."/>
        </authorList>
    </citation>
    <scope>NUCLEOTIDE SEQUENCE [LARGE SCALE GENOMIC DNA]</scope>
    <source>
        <strain evidence="2 3">JCM 18968</strain>
    </source>
</reference>
<sequence length="115" mass="12791">MRRSLLPFIVGVLIAFGLFAQAACHADDGNRQVQVGITIQMDADWYGALTDAQQPFFRVLREKPEFQIAQGIPYPRMIEMVNSHELDCAVDRVPAPLAGKIASREGGVFELILYV</sequence>
<evidence type="ECO:0008006" key="4">
    <source>
        <dbReference type="Google" id="ProtNLM"/>
    </source>
</evidence>
<keyword evidence="1" id="KW-0732">Signal</keyword>
<name>A0A1Y2LCQ3_9PROT</name>
<evidence type="ECO:0000313" key="2">
    <source>
        <dbReference type="EMBL" id="OSQ47338.1"/>
    </source>
</evidence>
<dbReference type="EMBL" id="JFKB01000008">
    <property type="protein sequence ID" value="OSQ47338.1"/>
    <property type="molecule type" value="Genomic_DNA"/>
</dbReference>
<organism evidence="2 3">
    <name type="scientific">Thalassospira alkalitolerans</name>
    <dbReference type="NCBI Taxonomy" id="1293890"/>
    <lineage>
        <taxon>Bacteria</taxon>
        <taxon>Pseudomonadati</taxon>
        <taxon>Pseudomonadota</taxon>
        <taxon>Alphaproteobacteria</taxon>
        <taxon>Rhodospirillales</taxon>
        <taxon>Thalassospiraceae</taxon>
        <taxon>Thalassospira</taxon>
    </lineage>
</organism>
<dbReference type="STRING" id="1293890.TALK_12260"/>